<keyword evidence="3" id="KW-1185">Reference proteome</keyword>
<proteinExistence type="predicted"/>
<accession>R0JLK6</accession>
<dbReference type="Proteomes" id="UP000296049">
    <property type="component" value="Unassembled WGS sequence"/>
</dbReference>
<sequence length="125" mass="13744">MKGKAWTLILQSDRRGHLLRSDRIAATEPWKASQVEKSTDLVTFQEMKGNSASGTGIYGKGKNGLAMLQPPQHTPLGSSDGRINPRDQLLARPQQHRHDVGYTLGCSGRDENISSFLAEARCEIV</sequence>
<protein>
    <submittedName>
        <fullName evidence="2">Uncharacterized protein</fullName>
    </submittedName>
</protein>
<name>R0JLK6_ANAPL</name>
<evidence type="ECO:0000256" key="1">
    <source>
        <dbReference type="SAM" id="MobiDB-lite"/>
    </source>
</evidence>
<evidence type="ECO:0000313" key="2">
    <source>
        <dbReference type="EMBL" id="EOA97961.1"/>
    </source>
</evidence>
<dbReference type="AlphaFoldDB" id="R0JLK6"/>
<evidence type="ECO:0000313" key="3">
    <source>
        <dbReference type="Proteomes" id="UP000296049"/>
    </source>
</evidence>
<organism evidence="2 3">
    <name type="scientific">Anas platyrhynchos</name>
    <name type="common">Mallard</name>
    <name type="synonym">Anas boschas</name>
    <dbReference type="NCBI Taxonomy" id="8839"/>
    <lineage>
        <taxon>Eukaryota</taxon>
        <taxon>Metazoa</taxon>
        <taxon>Chordata</taxon>
        <taxon>Craniata</taxon>
        <taxon>Vertebrata</taxon>
        <taxon>Euteleostomi</taxon>
        <taxon>Archelosauria</taxon>
        <taxon>Archosauria</taxon>
        <taxon>Dinosauria</taxon>
        <taxon>Saurischia</taxon>
        <taxon>Theropoda</taxon>
        <taxon>Coelurosauria</taxon>
        <taxon>Aves</taxon>
        <taxon>Neognathae</taxon>
        <taxon>Galloanserae</taxon>
        <taxon>Anseriformes</taxon>
        <taxon>Anatidae</taxon>
        <taxon>Anatinae</taxon>
        <taxon>Anas</taxon>
    </lineage>
</organism>
<feature type="region of interest" description="Disordered" evidence="1">
    <location>
        <begin position="52"/>
        <end position="95"/>
    </location>
</feature>
<gene>
    <name evidence="2" type="ORF">Anapl_12628</name>
</gene>
<dbReference type="EMBL" id="KB743575">
    <property type="protein sequence ID" value="EOA97961.1"/>
    <property type="molecule type" value="Genomic_DNA"/>
</dbReference>
<reference evidence="3" key="1">
    <citation type="journal article" date="2013" name="Nat. Genet.">
        <title>The duck genome and transcriptome provide insight into an avian influenza virus reservoir species.</title>
        <authorList>
            <person name="Huang Y."/>
            <person name="Li Y."/>
            <person name="Burt D.W."/>
            <person name="Chen H."/>
            <person name="Zhang Y."/>
            <person name="Qian W."/>
            <person name="Kim H."/>
            <person name="Gan S."/>
            <person name="Zhao Y."/>
            <person name="Li J."/>
            <person name="Yi K."/>
            <person name="Feng H."/>
            <person name="Zhu P."/>
            <person name="Li B."/>
            <person name="Liu Q."/>
            <person name="Fairley S."/>
            <person name="Magor K.E."/>
            <person name="Du Z."/>
            <person name="Hu X."/>
            <person name="Goodman L."/>
            <person name="Tafer H."/>
            <person name="Vignal A."/>
            <person name="Lee T."/>
            <person name="Kim K.W."/>
            <person name="Sheng Z."/>
            <person name="An Y."/>
            <person name="Searle S."/>
            <person name="Herrero J."/>
            <person name="Groenen M.A."/>
            <person name="Crooijmans R.P."/>
            <person name="Faraut T."/>
            <person name="Cai Q."/>
            <person name="Webster R.G."/>
            <person name="Aldridge J.R."/>
            <person name="Warren W.C."/>
            <person name="Bartschat S."/>
            <person name="Kehr S."/>
            <person name="Marz M."/>
            <person name="Stadler P.F."/>
            <person name="Smith J."/>
            <person name="Kraus R.H."/>
            <person name="Zhao Y."/>
            <person name="Ren L."/>
            <person name="Fei J."/>
            <person name="Morisson M."/>
            <person name="Kaiser P."/>
            <person name="Griffin D.K."/>
            <person name="Rao M."/>
            <person name="Pitel F."/>
            <person name="Wang J."/>
            <person name="Li N."/>
        </authorList>
    </citation>
    <scope>NUCLEOTIDE SEQUENCE [LARGE SCALE GENOMIC DNA]</scope>
</reference>